<proteinExistence type="inferred from homology"/>
<evidence type="ECO:0000313" key="11">
    <source>
        <dbReference type="EMBL" id="ACZ18746.1"/>
    </source>
</evidence>
<keyword evidence="6 9" id="KW-0378">Hydrolase</keyword>
<dbReference type="Proteomes" id="UP000002030">
    <property type="component" value="Chromosome"/>
</dbReference>
<name>D1B8Z3_THEAS</name>
<dbReference type="HOGENOM" id="CLU_590123_0_0_0"/>
<dbReference type="GO" id="GO:0008237">
    <property type="term" value="F:metallopeptidase activity"/>
    <property type="evidence" value="ECO:0007669"/>
    <property type="project" value="UniProtKB-KW"/>
</dbReference>
<dbReference type="eggNOG" id="COG1362">
    <property type="taxonomic scope" value="Bacteria"/>
</dbReference>
<evidence type="ECO:0000256" key="3">
    <source>
        <dbReference type="ARBA" id="ARBA00022438"/>
    </source>
</evidence>
<reference evidence="11 12" key="1">
    <citation type="journal article" date="2009" name="Stand. Genomic Sci.">
        <title>Complete genome sequence of Thermanaerovibrio acidaminovorans type strain (Su883).</title>
        <authorList>
            <person name="Chovatia M."/>
            <person name="Sikorski J."/>
            <person name="Schroder M."/>
            <person name="Lapidus A."/>
            <person name="Nolan M."/>
            <person name="Tice H."/>
            <person name="Glavina Del Rio T."/>
            <person name="Copeland A."/>
            <person name="Cheng J.F."/>
            <person name="Lucas S."/>
            <person name="Chen F."/>
            <person name="Bruce D."/>
            <person name="Goodwin L."/>
            <person name="Pitluck S."/>
            <person name="Ivanova N."/>
            <person name="Mavromatis K."/>
            <person name="Ovchinnikova G."/>
            <person name="Pati A."/>
            <person name="Chen A."/>
            <person name="Palaniappan K."/>
            <person name="Land M."/>
            <person name="Hauser L."/>
            <person name="Chang Y.J."/>
            <person name="Jeffries C.D."/>
            <person name="Chain P."/>
            <person name="Saunders E."/>
            <person name="Detter J.C."/>
            <person name="Brettin T."/>
            <person name="Rohde M."/>
            <person name="Goker M."/>
            <person name="Spring S."/>
            <person name="Bristow J."/>
            <person name="Markowitz V."/>
            <person name="Hugenholtz P."/>
            <person name="Kyrpides N.C."/>
            <person name="Klenk H.P."/>
            <person name="Eisen J.A."/>
        </authorList>
    </citation>
    <scope>NUCLEOTIDE SEQUENCE [LARGE SCALE GENOMIC DNA]</scope>
    <source>
        <strain evidence="12">ATCC 49978 / DSM 6589 / Su883</strain>
    </source>
</reference>
<evidence type="ECO:0000256" key="7">
    <source>
        <dbReference type="ARBA" id="ARBA00022833"/>
    </source>
</evidence>
<dbReference type="PANTHER" id="PTHR28570:SF2">
    <property type="entry name" value="M18 FAMILY AMINOPEPTIDASE 1-RELATED"/>
    <property type="match status" value="1"/>
</dbReference>
<dbReference type="AlphaFoldDB" id="D1B8Z3"/>
<comment type="similarity">
    <text evidence="2 9">Belongs to the peptidase M18 family.</text>
</comment>
<keyword evidence="7 9" id="KW-0862">Zinc</keyword>
<evidence type="ECO:0000256" key="9">
    <source>
        <dbReference type="RuleBase" id="RU004386"/>
    </source>
</evidence>
<evidence type="ECO:0000256" key="8">
    <source>
        <dbReference type="ARBA" id="ARBA00023049"/>
    </source>
</evidence>
<dbReference type="PANTHER" id="PTHR28570">
    <property type="entry name" value="ASPARTYL AMINOPEPTIDASE"/>
    <property type="match status" value="1"/>
</dbReference>
<dbReference type="Gene3D" id="3.40.630.10">
    <property type="entry name" value="Zn peptidases"/>
    <property type="match status" value="1"/>
</dbReference>
<dbReference type="KEGG" id="tai:Taci_0510"/>
<dbReference type="InterPro" id="IPR023358">
    <property type="entry name" value="Peptidase_M18_dom2"/>
</dbReference>
<keyword evidence="4 9" id="KW-0645">Protease</keyword>
<evidence type="ECO:0000256" key="6">
    <source>
        <dbReference type="ARBA" id="ARBA00022801"/>
    </source>
</evidence>
<protein>
    <recommendedName>
        <fullName evidence="10">M18 family aminopeptidase</fullName>
        <ecNumber evidence="10">3.4.11.-</ecNumber>
    </recommendedName>
</protein>
<evidence type="ECO:0000256" key="4">
    <source>
        <dbReference type="ARBA" id="ARBA00022670"/>
    </source>
</evidence>
<dbReference type="GO" id="GO:0004177">
    <property type="term" value="F:aminopeptidase activity"/>
    <property type="evidence" value="ECO:0007669"/>
    <property type="project" value="UniProtKB-KW"/>
</dbReference>
<keyword evidence="12" id="KW-1185">Reference proteome</keyword>
<gene>
    <name evidence="11" type="ordered locus">Taci_0510</name>
</gene>
<dbReference type="OrthoDB" id="89722at2"/>
<evidence type="ECO:0000256" key="2">
    <source>
        <dbReference type="ARBA" id="ARBA00008290"/>
    </source>
</evidence>
<dbReference type="Gene3D" id="2.30.250.10">
    <property type="entry name" value="Aminopeptidase i, Domain 2"/>
    <property type="match status" value="1"/>
</dbReference>
<dbReference type="EMBL" id="CP001818">
    <property type="protein sequence ID" value="ACZ18746.1"/>
    <property type="molecule type" value="Genomic_DNA"/>
</dbReference>
<sequence length="445" mass="48063">MGEDRKDRRGYRSWDFLKGLGEDHLEGALGFMSRCKTEREAVRHLASALAQAGFGQDGQVTQRGTFVNLKGRAIGAYRPGRRPAREGVRIVASHGDSPRIDIKPKPLYEDKGLLMGDCHYYGGIKQYQWVNVPLELRGEVHLKDGTAVELDGSQFRLVIPDLAPHLDRNMDARKASETIKGEDLDVILGHRPGDSDVKGAVLGLLKDRYGFGEEDLVSADLALVPQGDAFLGGVDGSLLISYGLDDRICTYTSFEAFMGARDLEQGAVFLCLDREEIGSEGVGGAQGALIRLLLSYVLEAEGASGPFDLERALAASEAISADVTEAYNPMYKDAFDHNQLPVAGDGPAMMKFTGVKGKYDASESRGEFVARVRARLYGASVPWQVGSLGKVGTGGGGTVAKYLARYGMDVLDLGPAVISLHAPYEIMSAADVTATVAAYRAFYER</sequence>
<evidence type="ECO:0000256" key="10">
    <source>
        <dbReference type="RuleBase" id="RU004387"/>
    </source>
</evidence>
<dbReference type="SUPFAM" id="SSF53187">
    <property type="entry name" value="Zn-dependent exopeptidases"/>
    <property type="match status" value="1"/>
</dbReference>
<dbReference type="EnsemblBacteria" id="ACZ18746">
    <property type="protein sequence ID" value="ACZ18746"/>
    <property type="gene ID" value="Taci_0510"/>
</dbReference>
<keyword evidence="3 9" id="KW-0031">Aminopeptidase</keyword>
<comment type="cofactor">
    <cofactor evidence="1 10">
        <name>Zn(2+)</name>
        <dbReference type="ChEBI" id="CHEBI:29105"/>
    </cofactor>
</comment>
<dbReference type="EC" id="3.4.11.-" evidence="10"/>
<dbReference type="RefSeq" id="WP_012869262.1">
    <property type="nucleotide sequence ID" value="NC_013522.1"/>
</dbReference>
<dbReference type="GO" id="GO:0008270">
    <property type="term" value="F:zinc ion binding"/>
    <property type="evidence" value="ECO:0007669"/>
    <property type="project" value="InterPro"/>
</dbReference>
<dbReference type="PRINTS" id="PR00932">
    <property type="entry name" value="AMINO1PTASE"/>
</dbReference>
<dbReference type="GO" id="GO:0005737">
    <property type="term" value="C:cytoplasm"/>
    <property type="evidence" value="ECO:0007669"/>
    <property type="project" value="UniProtKB-ARBA"/>
</dbReference>
<dbReference type="SUPFAM" id="SSF101821">
    <property type="entry name" value="Aminopeptidase/glucanase lid domain"/>
    <property type="match status" value="1"/>
</dbReference>
<accession>D1B8Z3</accession>
<evidence type="ECO:0000256" key="1">
    <source>
        <dbReference type="ARBA" id="ARBA00001947"/>
    </source>
</evidence>
<keyword evidence="5 9" id="KW-0479">Metal-binding</keyword>
<dbReference type="InterPro" id="IPR001948">
    <property type="entry name" value="Peptidase_M18"/>
</dbReference>
<dbReference type="STRING" id="525903.Taci_0510"/>
<dbReference type="Pfam" id="PF02127">
    <property type="entry name" value="Peptidase_M18"/>
    <property type="match status" value="1"/>
</dbReference>
<evidence type="ECO:0000256" key="5">
    <source>
        <dbReference type="ARBA" id="ARBA00022723"/>
    </source>
</evidence>
<keyword evidence="8 9" id="KW-0482">Metalloprotease</keyword>
<organism evidence="11 12">
    <name type="scientific">Thermanaerovibrio acidaminovorans (strain ATCC 49978 / DSM 6589 / Su883)</name>
    <name type="common">Selenomonas acidaminovorans</name>
    <dbReference type="NCBI Taxonomy" id="525903"/>
    <lineage>
        <taxon>Bacteria</taxon>
        <taxon>Thermotogati</taxon>
        <taxon>Synergistota</taxon>
        <taxon>Synergistia</taxon>
        <taxon>Synergistales</taxon>
        <taxon>Synergistaceae</taxon>
        <taxon>Thermanaerovibrio</taxon>
    </lineage>
</organism>
<dbReference type="GO" id="GO:0006508">
    <property type="term" value="P:proteolysis"/>
    <property type="evidence" value="ECO:0007669"/>
    <property type="project" value="UniProtKB-KW"/>
</dbReference>
<evidence type="ECO:0000313" key="12">
    <source>
        <dbReference type="Proteomes" id="UP000002030"/>
    </source>
</evidence>